<evidence type="ECO:0000313" key="2">
    <source>
        <dbReference type="EMBL" id="KAF9078043.1"/>
    </source>
</evidence>
<gene>
    <name evidence="2" type="ORF">BDP27DRAFT_1207516</name>
</gene>
<keyword evidence="1" id="KW-1133">Transmembrane helix</keyword>
<accession>A0A9P5QB61</accession>
<keyword evidence="1" id="KW-0812">Transmembrane</keyword>
<feature type="transmembrane region" description="Helical" evidence="1">
    <location>
        <begin position="62"/>
        <end position="84"/>
    </location>
</feature>
<dbReference type="AlphaFoldDB" id="A0A9P5QB61"/>
<evidence type="ECO:0000256" key="1">
    <source>
        <dbReference type="SAM" id="Phobius"/>
    </source>
</evidence>
<dbReference type="OrthoDB" id="67965at2759"/>
<organism evidence="2 3">
    <name type="scientific">Rhodocollybia butyracea</name>
    <dbReference type="NCBI Taxonomy" id="206335"/>
    <lineage>
        <taxon>Eukaryota</taxon>
        <taxon>Fungi</taxon>
        <taxon>Dikarya</taxon>
        <taxon>Basidiomycota</taxon>
        <taxon>Agaricomycotina</taxon>
        <taxon>Agaricomycetes</taxon>
        <taxon>Agaricomycetidae</taxon>
        <taxon>Agaricales</taxon>
        <taxon>Marasmiineae</taxon>
        <taxon>Omphalotaceae</taxon>
        <taxon>Rhodocollybia</taxon>
    </lineage>
</organism>
<feature type="transmembrane region" description="Helical" evidence="1">
    <location>
        <begin position="12"/>
        <end position="30"/>
    </location>
</feature>
<dbReference type="Pfam" id="PF06966">
    <property type="entry name" value="DUF1295"/>
    <property type="match status" value="1"/>
</dbReference>
<proteinExistence type="predicted"/>
<protein>
    <recommendedName>
        <fullName evidence="4">Steroid 5-alpha reductase C-terminal domain-containing protein</fullName>
    </recommendedName>
</protein>
<keyword evidence="1" id="KW-0472">Membrane</keyword>
<evidence type="ECO:0000313" key="3">
    <source>
        <dbReference type="Proteomes" id="UP000772434"/>
    </source>
</evidence>
<feature type="transmembrane region" description="Helical" evidence="1">
    <location>
        <begin position="37"/>
        <end position="56"/>
    </location>
</feature>
<reference evidence="2" key="1">
    <citation type="submission" date="2020-11" db="EMBL/GenBank/DDBJ databases">
        <authorList>
            <consortium name="DOE Joint Genome Institute"/>
            <person name="Ahrendt S."/>
            <person name="Riley R."/>
            <person name="Andreopoulos W."/>
            <person name="Labutti K."/>
            <person name="Pangilinan J."/>
            <person name="Ruiz-Duenas F.J."/>
            <person name="Barrasa J.M."/>
            <person name="Sanchez-Garcia M."/>
            <person name="Camarero S."/>
            <person name="Miyauchi S."/>
            <person name="Serrano A."/>
            <person name="Linde D."/>
            <person name="Babiker R."/>
            <person name="Drula E."/>
            <person name="Ayuso-Fernandez I."/>
            <person name="Pacheco R."/>
            <person name="Padilla G."/>
            <person name="Ferreira P."/>
            <person name="Barriuso J."/>
            <person name="Kellner H."/>
            <person name="Castanera R."/>
            <person name="Alfaro M."/>
            <person name="Ramirez L."/>
            <person name="Pisabarro A.G."/>
            <person name="Kuo A."/>
            <person name="Tritt A."/>
            <person name="Lipzen A."/>
            <person name="He G."/>
            <person name="Yan M."/>
            <person name="Ng V."/>
            <person name="Cullen D."/>
            <person name="Martin F."/>
            <person name="Rosso M.-N."/>
            <person name="Henrissat B."/>
            <person name="Hibbett D."/>
            <person name="Martinez A.T."/>
            <person name="Grigoriev I.V."/>
        </authorList>
    </citation>
    <scope>NUCLEOTIDE SEQUENCE</scope>
    <source>
        <strain evidence="2">AH 40177</strain>
    </source>
</reference>
<dbReference type="Gene3D" id="1.20.120.1630">
    <property type="match status" value="1"/>
</dbReference>
<sequence>MAVYVLDHYYLAITVLVTTAYQLLGFAIAWTFQFDKITDFTGGSNFFLLALLTLLIGNEFHVRNIVASVLVMVWATRIAGFLLYRVMKTGSDNRFDEIRSNFFKFLGFWIGQILWVWTVSLPLTILNSPAISDTSRSGSNPAFGTSRDIAGIVLWALGWLIETVSDAQKFRYKMDMNMPKDRPIQVGLWKWSRHPPYFGEIMCWWGIWILCLSPSTNGTLSSSSKSAQYGSIVSPLFTLILLMFGSGVPTAEKPQAKKFFLMSHGDNAKQEYVHAWSNYKDYLQKTSILIPVPPAVYKPLPRFIKKTLLLDFPMYKFDERRAMEESISNLSESNL</sequence>
<dbReference type="PROSITE" id="PS50244">
    <property type="entry name" value="S5A_REDUCTASE"/>
    <property type="match status" value="1"/>
</dbReference>
<dbReference type="PANTHER" id="PTHR32251">
    <property type="entry name" value="3-OXO-5-ALPHA-STEROID 4-DEHYDROGENASE"/>
    <property type="match status" value="1"/>
</dbReference>
<dbReference type="PANTHER" id="PTHR32251:SF15">
    <property type="entry name" value="3-OXO-5-ALPHA-STEROID 4-DEHYDROGENASE (DUF1295)"/>
    <property type="match status" value="1"/>
</dbReference>
<feature type="transmembrane region" description="Helical" evidence="1">
    <location>
        <begin position="105"/>
        <end position="125"/>
    </location>
</feature>
<dbReference type="EMBL" id="JADNRY010000002">
    <property type="protein sequence ID" value="KAF9078043.1"/>
    <property type="molecule type" value="Genomic_DNA"/>
</dbReference>
<keyword evidence="3" id="KW-1185">Reference proteome</keyword>
<comment type="caution">
    <text evidence="2">The sequence shown here is derived from an EMBL/GenBank/DDBJ whole genome shotgun (WGS) entry which is preliminary data.</text>
</comment>
<dbReference type="Proteomes" id="UP000772434">
    <property type="component" value="Unassembled WGS sequence"/>
</dbReference>
<name>A0A9P5QB61_9AGAR</name>
<feature type="transmembrane region" description="Helical" evidence="1">
    <location>
        <begin position="145"/>
        <end position="164"/>
    </location>
</feature>
<dbReference type="InterPro" id="IPR010721">
    <property type="entry name" value="UstE-like"/>
</dbReference>
<evidence type="ECO:0008006" key="4">
    <source>
        <dbReference type="Google" id="ProtNLM"/>
    </source>
</evidence>
<dbReference type="GO" id="GO:0016020">
    <property type="term" value="C:membrane"/>
    <property type="evidence" value="ECO:0007669"/>
    <property type="project" value="TreeGrafter"/>
</dbReference>
<feature type="transmembrane region" description="Helical" evidence="1">
    <location>
        <begin position="227"/>
        <end position="248"/>
    </location>
</feature>